<dbReference type="GO" id="GO:0016020">
    <property type="term" value="C:membrane"/>
    <property type="evidence" value="ECO:0007669"/>
    <property type="project" value="TreeGrafter"/>
</dbReference>
<dbReference type="InterPro" id="IPR036273">
    <property type="entry name" value="CRAL/TRIO_N_dom_sf"/>
</dbReference>
<dbReference type="SUPFAM" id="SSF46938">
    <property type="entry name" value="CRAL/TRIO N-terminal domain"/>
    <property type="match status" value="1"/>
</dbReference>
<dbReference type="Proteomes" id="UP000410492">
    <property type="component" value="Unassembled WGS sequence"/>
</dbReference>
<gene>
    <name evidence="1" type="ORF">CALMAC_LOCUS19313</name>
</gene>
<reference evidence="1 2" key="1">
    <citation type="submission" date="2019-01" db="EMBL/GenBank/DDBJ databases">
        <authorList>
            <person name="Sayadi A."/>
        </authorList>
    </citation>
    <scope>NUCLEOTIDE SEQUENCE [LARGE SCALE GENOMIC DNA]</scope>
</reference>
<dbReference type="AlphaFoldDB" id="A0A653DQ08"/>
<evidence type="ECO:0000313" key="1">
    <source>
        <dbReference type="EMBL" id="VEN62115.1"/>
    </source>
</evidence>
<dbReference type="EMBL" id="CAACVG010013591">
    <property type="protein sequence ID" value="VEN62115.1"/>
    <property type="molecule type" value="Genomic_DNA"/>
</dbReference>
<accession>A0A653DQ08</accession>
<dbReference type="GO" id="GO:1902936">
    <property type="term" value="F:phosphatidylinositol bisphosphate binding"/>
    <property type="evidence" value="ECO:0007669"/>
    <property type="project" value="TreeGrafter"/>
</dbReference>
<dbReference type="PANTHER" id="PTHR10174:SF213">
    <property type="entry name" value="CRAL-TRIO DOMAIN-CONTAINING PROTEIN"/>
    <property type="match status" value="1"/>
</dbReference>
<keyword evidence="2" id="KW-1185">Reference proteome</keyword>
<proteinExistence type="predicted"/>
<name>A0A653DQ08_CALMS</name>
<sequence length="88" mass="10179">MGLPSLHCDMKNRDTMATQPHLPEISDEYIILFLHACYYSQDKTKSAIESYFSIRSSNPTIFSDRDAYSARIQNLLSLGMWCKEPRKT</sequence>
<protein>
    <submittedName>
        <fullName evidence="1">Uncharacterized protein</fullName>
    </submittedName>
</protein>
<organism evidence="1 2">
    <name type="scientific">Callosobruchus maculatus</name>
    <name type="common">Southern cowpea weevil</name>
    <name type="synonym">Pulse bruchid</name>
    <dbReference type="NCBI Taxonomy" id="64391"/>
    <lineage>
        <taxon>Eukaryota</taxon>
        <taxon>Metazoa</taxon>
        <taxon>Ecdysozoa</taxon>
        <taxon>Arthropoda</taxon>
        <taxon>Hexapoda</taxon>
        <taxon>Insecta</taxon>
        <taxon>Pterygota</taxon>
        <taxon>Neoptera</taxon>
        <taxon>Endopterygota</taxon>
        <taxon>Coleoptera</taxon>
        <taxon>Polyphaga</taxon>
        <taxon>Cucujiformia</taxon>
        <taxon>Chrysomeloidea</taxon>
        <taxon>Chrysomelidae</taxon>
        <taxon>Bruchinae</taxon>
        <taxon>Bruchini</taxon>
        <taxon>Callosobruchus</taxon>
    </lineage>
</organism>
<dbReference type="OrthoDB" id="1434354at2759"/>
<evidence type="ECO:0000313" key="2">
    <source>
        <dbReference type="Proteomes" id="UP000410492"/>
    </source>
</evidence>
<dbReference type="PANTHER" id="PTHR10174">
    <property type="entry name" value="ALPHA-TOCOPHEROL TRANSFER PROTEIN-RELATED"/>
    <property type="match status" value="1"/>
</dbReference>